<dbReference type="InterPro" id="IPR006016">
    <property type="entry name" value="UspA"/>
</dbReference>
<reference evidence="3 4" key="1">
    <citation type="submission" date="2020-08" db="EMBL/GenBank/DDBJ databases">
        <title>Bridging the membrane lipid divide: bacteria of the FCB group superphylum have the potential to synthesize archaeal ether lipids.</title>
        <authorList>
            <person name="Villanueva L."/>
            <person name="Von Meijenfeldt F.A.B."/>
            <person name="Westbye A.B."/>
            <person name="Yadav S."/>
            <person name="Hopmans E.C."/>
            <person name="Dutilh B.E."/>
            <person name="Sinninghe Damste J.S."/>
        </authorList>
    </citation>
    <scope>NUCLEOTIDE SEQUENCE [LARGE SCALE GENOMIC DNA]</scope>
    <source>
        <strain evidence="3">NIOZ-UU82</strain>
    </source>
</reference>
<dbReference type="CDD" id="cd00293">
    <property type="entry name" value="USP-like"/>
    <property type="match status" value="1"/>
</dbReference>
<evidence type="ECO:0000313" key="3">
    <source>
        <dbReference type="EMBL" id="MBC8199034.1"/>
    </source>
</evidence>
<evidence type="ECO:0000259" key="2">
    <source>
        <dbReference type="Pfam" id="PF00582"/>
    </source>
</evidence>
<dbReference type="AlphaFoldDB" id="A0A8J6T734"/>
<protein>
    <submittedName>
        <fullName evidence="3">Universal stress protein</fullName>
    </submittedName>
</protein>
<feature type="domain" description="UspA" evidence="2">
    <location>
        <begin position="3"/>
        <end position="155"/>
    </location>
</feature>
<dbReference type="PRINTS" id="PR01438">
    <property type="entry name" value="UNVRSLSTRESS"/>
</dbReference>
<name>A0A8J6T734_9BACT</name>
<dbReference type="EMBL" id="JACNLL010000031">
    <property type="protein sequence ID" value="MBC8199034.1"/>
    <property type="molecule type" value="Genomic_DNA"/>
</dbReference>
<dbReference type="InterPro" id="IPR006015">
    <property type="entry name" value="Universal_stress_UspA"/>
</dbReference>
<sequence>MDKKILVAFDDSDNAMRAVEYVAKNFATDNKITLLNIVQDTATLCDMNSPELTPYFKSQQKSFCTLEEKKKDLVDSALQKARQILIDAGFKKKNVTIKAKRKKKGVARDIVQETQSGYHTIIMGRRGQSGIKEFILGSISQKVFHLVKDISVLVIN</sequence>
<dbReference type="PANTHER" id="PTHR46268:SF6">
    <property type="entry name" value="UNIVERSAL STRESS PROTEIN UP12"/>
    <property type="match status" value="1"/>
</dbReference>
<evidence type="ECO:0000313" key="4">
    <source>
        <dbReference type="Proteomes" id="UP000603545"/>
    </source>
</evidence>
<gene>
    <name evidence="3" type="ORF">H8E80_03190</name>
</gene>
<accession>A0A8J6T734</accession>
<dbReference type="Pfam" id="PF00582">
    <property type="entry name" value="Usp"/>
    <property type="match status" value="1"/>
</dbReference>
<proteinExistence type="inferred from homology"/>
<dbReference type="InterPro" id="IPR014729">
    <property type="entry name" value="Rossmann-like_a/b/a_fold"/>
</dbReference>
<comment type="caution">
    <text evidence="3">The sequence shown here is derived from an EMBL/GenBank/DDBJ whole genome shotgun (WGS) entry which is preliminary data.</text>
</comment>
<organism evidence="3 4">
    <name type="scientific">Candidatus Desulfaltia bathyphila</name>
    <dbReference type="NCBI Taxonomy" id="2841697"/>
    <lineage>
        <taxon>Bacteria</taxon>
        <taxon>Pseudomonadati</taxon>
        <taxon>Thermodesulfobacteriota</taxon>
        <taxon>Desulfobacteria</taxon>
        <taxon>Desulfobacterales</taxon>
        <taxon>Desulfobacterales incertae sedis</taxon>
        <taxon>Candidatus Desulfaltia</taxon>
    </lineage>
</organism>
<dbReference type="Gene3D" id="3.40.50.620">
    <property type="entry name" value="HUPs"/>
    <property type="match status" value="1"/>
</dbReference>
<dbReference type="SUPFAM" id="SSF52402">
    <property type="entry name" value="Adenine nucleotide alpha hydrolases-like"/>
    <property type="match status" value="1"/>
</dbReference>
<dbReference type="Proteomes" id="UP000603545">
    <property type="component" value="Unassembled WGS sequence"/>
</dbReference>
<dbReference type="PANTHER" id="PTHR46268">
    <property type="entry name" value="STRESS RESPONSE PROTEIN NHAX"/>
    <property type="match status" value="1"/>
</dbReference>
<evidence type="ECO:0000256" key="1">
    <source>
        <dbReference type="ARBA" id="ARBA00008791"/>
    </source>
</evidence>
<comment type="similarity">
    <text evidence="1">Belongs to the universal stress protein A family.</text>
</comment>